<comment type="caution">
    <text evidence="2">The sequence shown here is derived from an EMBL/GenBank/DDBJ whole genome shotgun (WGS) entry which is preliminary data.</text>
</comment>
<dbReference type="RefSeq" id="WP_094924049.1">
    <property type="nucleotide sequence ID" value="NZ_NPIA01000003.1"/>
</dbReference>
<reference evidence="3" key="1">
    <citation type="submission" date="2017-08" db="EMBL/GenBank/DDBJ databases">
        <authorList>
            <person name="Huang Z."/>
        </authorList>
    </citation>
    <scope>NUCLEOTIDE SEQUENCE [LARGE SCALE GENOMIC DNA]</scope>
    <source>
        <strain evidence="3">SA5d-4</strain>
    </source>
</reference>
<organism evidence="2 3">
    <name type="scientific">Lottiidibacillus patelloidae</name>
    <dbReference type="NCBI Taxonomy" id="2670334"/>
    <lineage>
        <taxon>Bacteria</taxon>
        <taxon>Bacillati</taxon>
        <taxon>Bacillota</taxon>
        <taxon>Bacilli</taxon>
        <taxon>Bacillales</taxon>
        <taxon>Bacillaceae</taxon>
        <taxon>Lottiidibacillus</taxon>
    </lineage>
</organism>
<dbReference type="Pfam" id="PF08874">
    <property type="entry name" value="DUF1835"/>
    <property type="match status" value="1"/>
</dbReference>
<gene>
    <name evidence="2" type="ORF">CIB95_08095</name>
</gene>
<protein>
    <recommendedName>
        <fullName evidence="1">DUF1835 domain-containing protein</fullName>
    </recommendedName>
</protein>
<evidence type="ECO:0000313" key="2">
    <source>
        <dbReference type="EMBL" id="OZM57411.1"/>
    </source>
</evidence>
<accession>A0A263BUJ0</accession>
<dbReference type="AlphaFoldDB" id="A0A263BUJ0"/>
<keyword evidence="3" id="KW-1185">Reference proteome</keyword>
<reference evidence="2 3" key="2">
    <citation type="submission" date="2017-09" db="EMBL/GenBank/DDBJ databases">
        <title>Bacillus patelloidae sp. nov., isolated from the intestinal tract of a marine limpet.</title>
        <authorList>
            <person name="Liu R."/>
            <person name="Dong C."/>
            <person name="Shao Z."/>
        </authorList>
    </citation>
    <scope>NUCLEOTIDE SEQUENCE [LARGE SCALE GENOMIC DNA]</scope>
    <source>
        <strain evidence="2 3">SA5d-4</strain>
    </source>
</reference>
<dbReference type="EMBL" id="NPIA01000003">
    <property type="protein sequence ID" value="OZM57411.1"/>
    <property type="molecule type" value="Genomic_DNA"/>
</dbReference>
<evidence type="ECO:0000313" key="3">
    <source>
        <dbReference type="Proteomes" id="UP000217083"/>
    </source>
</evidence>
<feature type="domain" description="DUF1835" evidence="1">
    <location>
        <begin position="2"/>
        <end position="107"/>
    </location>
</feature>
<sequence>MIHIVNGDVLANKLKNIEGEIIVWREMYDFGPLEEQLTEAVLNKRAKYFENSIGVPKELFIETSMKQEEALNRIQRNDDVTLWFEHDRYDQIMLIYILNRLKGISFNTLKIVSINNHPSVKQFHSLGQLSENELKKLFVSDRREVSRKQIDDAALAWEYYTSDNPVLLHDMLQNEELSLPFLKKAIEVHYSYFPHPADGLNELERTVLKLLNEEALLFNELFQIITNERVEDGLTDLQFSAILMKLSPLIQVTDKLPRLNGNNNPLCSITNIGKLVLDDNSKKRTDYSPIDWWVGGVHLTDHGWYYDGENLIKKS</sequence>
<evidence type="ECO:0000259" key="1">
    <source>
        <dbReference type="Pfam" id="PF08874"/>
    </source>
</evidence>
<dbReference type="InterPro" id="IPR014973">
    <property type="entry name" value="DUF1835"/>
</dbReference>
<proteinExistence type="predicted"/>
<name>A0A263BUJ0_9BACI</name>
<dbReference type="Proteomes" id="UP000217083">
    <property type="component" value="Unassembled WGS sequence"/>
</dbReference>